<name>A0A075HDB7_9ARCH</name>
<dbReference type="Gene3D" id="1.10.10.10">
    <property type="entry name" value="Winged helix-like DNA-binding domain superfamily/Winged helix DNA-binding domain"/>
    <property type="match status" value="1"/>
</dbReference>
<organism evidence="1">
    <name type="scientific">uncultured marine thaumarchaeote KM3_55_G04</name>
    <dbReference type="NCBI Taxonomy" id="1456199"/>
    <lineage>
        <taxon>Archaea</taxon>
        <taxon>Nitrososphaerota</taxon>
        <taxon>environmental samples</taxon>
    </lineage>
</organism>
<dbReference type="SUPFAM" id="SSF46785">
    <property type="entry name" value="Winged helix' DNA-binding domain"/>
    <property type="match status" value="1"/>
</dbReference>
<dbReference type="EMBL" id="KF900945">
    <property type="protein sequence ID" value="AIF12417.1"/>
    <property type="molecule type" value="Genomic_DNA"/>
</dbReference>
<proteinExistence type="predicted"/>
<accession>A0A075HDB7</accession>
<dbReference type="AlphaFoldDB" id="A0A075HDB7"/>
<sequence>MEPEVPKTYEEELEEKLTLEEITGFQISRTDMDKLINKVCEIVAIYETKGMLQSELWKKLKLSSRDGSRLALKLEKLGMITREKILEKGRWTYKLIIKKIPVTLQSIVGAPCLVCPVESKCTIDGEVSPRTCQLIEDWVFLELKTSKSK</sequence>
<dbReference type="InterPro" id="IPR036388">
    <property type="entry name" value="WH-like_DNA-bd_sf"/>
</dbReference>
<reference evidence="1" key="1">
    <citation type="journal article" date="2014" name="Genome Biol. Evol.">
        <title>Pangenome evidence for extensive interdomain horizontal transfer affecting lineage core and shell genes in uncultured planktonic thaumarchaeota and euryarchaeota.</title>
        <authorList>
            <person name="Deschamps P."/>
            <person name="Zivanovic Y."/>
            <person name="Moreira D."/>
            <person name="Rodriguez-Valera F."/>
            <person name="Lopez-Garcia P."/>
        </authorList>
    </citation>
    <scope>NUCLEOTIDE SEQUENCE</scope>
</reference>
<evidence type="ECO:0000313" key="1">
    <source>
        <dbReference type="EMBL" id="AIF12417.1"/>
    </source>
</evidence>
<protein>
    <submittedName>
        <fullName evidence="1">Transcriptional regulator</fullName>
    </submittedName>
</protein>
<dbReference type="InterPro" id="IPR036390">
    <property type="entry name" value="WH_DNA-bd_sf"/>
</dbReference>